<sequence>HRKRAKDEGKYSDLQIENTINSRWVIEYMAKIAKIDPRFLDTKSNYKKR</sequence>
<dbReference type="EMBL" id="BART01007882">
    <property type="protein sequence ID" value="GAG65146.1"/>
    <property type="molecule type" value="Genomic_DNA"/>
</dbReference>
<organism evidence="1">
    <name type="scientific">marine sediment metagenome</name>
    <dbReference type="NCBI Taxonomy" id="412755"/>
    <lineage>
        <taxon>unclassified sequences</taxon>
        <taxon>metagenomes</taxon>
        <taxon>ecological metagenomes</taxon>
    </lineage>
</organism>
<comment type="caution">
    <text evidence="1">The sequence shown here is derived from an EMBL/GenBank/DDBJ whole genome shotgun (WGS) entry which is preliminary data.</text>
</comment>
<gene>
    <name evidence="1" type="ORF">S01H4_17846</name>
</gene>
<reference evidence="1" key="1">
    <citation type="journal article" date="2014" name="Front. Microbiol.">
        <title>High frequency of phylogenetically diverse reductive dehalogenase-homologous genes in deep subseafloor sedimentary metagenomes.</title>
        <authorList>
            <person name="Kawai M."/>
            <person name="Futagami T."/>
            <person name="Toyoda A."/>
            <person name="Takaki Y."/>
            <person name="Nishi S."/>
            <person name="Hori S."/>
            <person name="Arai W."/>
            <person name="Tsubouchi T."/>
            <person name="Morono Y."/>
            <person name="Uchiyama I."/>
            <person name="Ito T."/>
            <person name="Fujiyama A."/>
            <person name="Inagaki F."/>
            <person name="Takami H."/>
        </authorList>
    </citation>
    <scope>NUCLEOTIDE SEQUENCE</scope>
    <source>
        <strain evidence="1">Expedition CK06-06</strain>
    </source>
</reference>
<accession>X1AZF9</accession>
<proteinExistence type="predicted"/>
<evidence type="ECO:0000313" key="1">
    <source>
        <dbReference type="EMBL" id="GAG65146.1"/>
    </source>
</evidence>
<protein>
    <submittedName>
        <fullName evidence="1">Uncharacterized protein</fullName>
    </submittedName>
</protein>
<name>X1AZF9_9ZZZZ</name>
<feature type="non-terminal residue" evidence="1">
    <location>
        <position position="1"/>
    </location>
</feature>
<dbReference type="AlphaFoldDB" id="X1AZF9"/>